<protein>
    <submittedName>
        <fullName evidence="3">Uncharacterized protein</fullName>
    </submittedName>
</protein>
<keyword evidence="2" id="KW-1133">Transmembrane helix</keyword>
<keyword evidence="2" id="KW-0812">Transmembrane</keyword>
<organism evidence="3">
    <name type="scientific">Tanacetum cinerariifolium</name>
    <name type="common">Dalmatian daisy</name>
    <name type="synonym">Chrysanthemum cinerariifolium</name>
    <dbReference type="NCBI Taxonomy" id="118510"/>
    <lineage>
        <taxon>Eukaryota</taxon>
        <taxon>Viridiplantae</taxon>
        <taxon>Streptophyta</taxon>
        <taxon>Embryophyta</taxon>
        <taxon>Tracheophyta</taxon>
        <taxon>Spermatophyta</taxon>
        <taxon>Magnoliopsida</taxon>
        <taxon>eudicotyledons</taxon>
        <taxon>Gunneridae</taxon>
        <taxon>Pentapetalae</taxon>
        <taxon>asterids</taxon>
        <taxon>campanulids</taxon>
        <taxon>Asterales</taxon>
        <taxon>Asteraceae</taxon>
        <taxon>Asteroideae</taxon>
        <taxon>Anthemideae</taxon>
        <taxon>Anthemidinae</taxon>
        <taxon>Tanacetum</taxon>
    </lineage>
</organism>
<dbReference type="EMBL" id="BKCJ010975020">
    <property type="protein sequence ID" value="GFC57779.1"/>
    <property type="molecule type" value="Genomic_DNA"/>
</dbReference>
<keyword evidence="2" id="KW-0472">Membrane</keyword>
<gene>
    <name evidence="3" type="ORF">Tci_829749</name>
</gene>
<reference evidence="3" key="1">
    <citation type="journal article" date="2019" name="Sci. Rep.">
        <title>Draft genome of Tanacetum cinerariifolium, the natural source of mosquito coil.</title>
        <authorList>
            <person name="Yamashiro T."/>
            <person name="Shiraishi A."/>
            <person name="Satake H."/>
            <person name="Nakayama K."/>
        </authorList>
    </citation>
    <scope>NUCLEOTIDE SEQUENCE</scope>
</reference>
<accession>A0A699Q5G9</accession>
<evidence type="ECO:0000256" key="1">
    <source>
        <dbReference type="SAM" id="MobiDB-lite"/>
    </source>
</evidence>
<evidence type="ECO:0000256" key="2">
    <source>
        <dbReference type="SAM" id="Phobius"/>
    </source>
</evidence>
<comment type="caution">
    <text evidence="3">The sequence shown here is derived from an EMBL/GenBank/DDBJ whole genome shotgun (WGS) entry which is preliminary data.</text>
</comment>
<feature type="region of interest" description="Disordered" evidence="1">
    <location>
        <begin position="1"/>
        <end position="37"/>
    </location>
</feature>
<sequence>LSDNSIPLTKDESSDFDHQDDPSIPLPPPEPPDAEYDFETDVGKEISVVMNTIDELKCLDPKDEFEDNDYFLFMFVIRIFLPILIYSKMFLSFLSAESEDTIFDPGISVESRWYLIGTELSCDFMFIQILMKAQLRFYFPFAFPKDQ</sequence>
<name>A0A699Q5G9_TANCI</name>
<feature type="compositionally biased region" description="Basic and acidic residues" evidence="1">
    <location>
        <begin position="9"/>
        <end position="21"/>
    </location>
</feature>
<feature type="transmembrane region" description="Helical" evidence="2">
    <location>
        <begin position="70"/>
        <end position="93"/>
    </location>
</feature>
<feature type="non-terminal residue" evidence="3">
    <location>
        <position position="1"/>
    </location>
</feature>
<evidence type="ECO:0000313" key="3">
    <source>
        <dbReference type="EMBL" id="GFC57779.1"/>
    </source>
</evidence>
<proteinExistence type="predicted"/>
<dbReference type="AlphaFoldDB" id="A0A699Q5G9"/>